<feature type="domain" description="Glycosyl transferase family 1" evidence="1">
    <location>
        <begin position="200"/>
        <end position="357"/>
    </location>
</feature>
<feature type="domain" description="Glycosyltransferase subfamily 4-like N-terminal" evidence="2">
    <location>
        <begin position="22"/>
        <end position="179"/>
    </location>
</feature>
<name>H0UMU8_9BACT</name>
<dbReference type="STRING" id="926567.TheveDRAFT_0054"/>
<dbReference type="SUPFAM" id="SSF53756">
    <property type="entry name" value="UDP-Glycosyltransferase/glycogen phosphorylase"/>
    <property type="match status" value="1"/>
</dbReference>
<organism evidence="3 4">
    <name type="scientific">Thermanaerovibrio velox DSM 12556</name>
    <dbReference type="NCBI Taxonomy" id="926567"/>
    <lineage>
        <taxon>Bacteria</taxon>
        <taxon>Thermotogati</taxon>
        <taxon>Synergistota</taxon>
        <taxon>Synergistia</taxon>
        <taxon>Synergistales</taxon>
        <taxon>Synergistaceae</taxon>
        <taxon>Thermanaerovibrio</taxon>
    </lineage>
</organism>
<reference evidence="3 4" key="1">
    <citation type="submission" date="2011-10" db="EMBL/GenBank/DDBJ databases">
        <title>The Noncontiguous Finished genome of Thermanaerovibrio velox DSM 12556.</title>
        <authorList>
            <consortium name="US DOE Joint Genome Institute (JGI-PGF)"/>
            <person name="Lucas S."/>
            <person name="Copeland A."/>
            <person name="Lapidus A."/>
            <person name="Glavina del Rio T."/>
            <person name="Dalin E."/>
            <person name="Tice H."/>
            <person name="Bruce D."/>
            <person name="Goodwin L."/>
            <person name="Pitluck S."/>
            <person name="Peters L."/>
            <person name="Mikhailova N."/>
            <person name="Teshima H."/>
            <person name="Kyrpides N."/>
            <person name="Mavromatis K."/>
            <person name="Ivanova N."/>
            <person name="Markowitz V."/>
            <person name="Cheng J.-F."/>
            <person name="Hugenholtz P."/>
            <person name="Woyke T."/>
            <person name="Wu D."/>
            <person name="Spring S."/>
            <person name="Brambilla E.-M."/>
            <person name="Klenk H.-P."/>
            <person name="Eisen J.A."/>
        </authorList>
    </citation>
    <scope>NUCLEOTIDE SEQUENCE [LARGE SCALE GENOMIC DNA]</scope>
    <source>
        <strain evidence="3 4">DSM 12556</strain>
    </source>
</reference>
<proteinExistence type="predicted"/>
<protein>
    <submittedName>
        <fullName evidence="3">Glycosyltransferase</fullName>
    </submittedName>
</protein>
<evidence type="ECO:0000259" key="2">
    <source>
        <dbReference type="Pfam" id="PF13439"/>
    </source>
</evidence>
<dbReference type="Proteomes" id="UP000005730">
    <property type="component" value="Chromosome"/>
</dbReference>
<dbReference type="InterPro" id="IPR001296">
    <property type="entry name" value="Glyco_trans_1"/>
</dbReference>
<dbReference type="EMBL" id="CM001377">
    <property type="protein sequence ID" value="EHM09243.1"/>
    <property type="molecule type" value="Genomic_DNA"/>
</dbReference>
<dbReference type="Pfam" id="PF00534">
    <property type="entry name" value="Glycos_transf_1"/>
    <property type="match status" value="1"/>
</dbReference>
<evidence type="ECO:0000313" key="3">
    <source>
        <dbReference type="EMBL" id="EHM09243.1"/>
    </source>
</evidence>
<gene>
    <name evidence="3" type="ORF">TheveDRAFT_0054</name>
</gene>
<keyword evidence="4" id="KW-1185">Reference proteome</keyword>
<dbReference type="eggNOG" id="COG0438">
    <property type="taxonomic scope" value="Bacteria"/>
</dbReference>
<dbReference type="InterPro" id="IPR028098">
    <property type="entry name" value="Glyco_trans_4-like_N"/>
</dbReference>
<evidence type="ECO:0000313" key="4">
    <source>
        <dbReference type="Proteomes" id="UP000005730"/>
    </source>
</evidence>
<accession>H0UMU8</accession>
<dbReference type="Gene3D" id="3.40.50.2000">
    <property type="entry name" value="Glycogen Phosphorylase B"/>
    <property type="match status" value="2"/>
</dbReference>
<dbReference type="OrthoDB" id="9806653at2"/>
<dbReference type="HOGENOM" id="CLU_009583_0_1_0"/>
<dbReference type="GO" id="GO:0016757">
    <property type="term" value="F:glycosyltransferase activity"/>
    <property type="evidence" value="ECO:0007669"/>
    <property type="project" value="InterPro"/>
</dbReference>
<dbReference type="PANTHER" id="PTHR12526:SF630">
    <property type="entry name" value="GLYCOSYLTRANSFERASE"/>
    <property type="match status" value="1"/>
</dbReference>
<evidence type="ECO:0000259" key="1">
    <source>
        <dbReference type="Pfam" id="PF00534"/>
    </source>
</evidence>
<dbReference type="Pfam" id="PF13439">
    <property type="entry name" value="Glyco_transf_4"/>
    <property type="match status" value="1"/>
</dbReference>
<dbReference type="PANTHER" id="PTHR12526">
    <property type="entry name" value="GLYCOSYLTRANSFERASE"/>
    <property type="match status" value="1"/>
</dbReference>
<dbReference type="AlphaFoldDB" id="H0UMU8"/>
<keyword evidence="3" id="KW-0808">Transferase</keyword>
<sequence length="380" mass="42204">MPREILIVTTVALTIESFLIPYAEELRRRGWTVCTAAQGAMKSPTIRDAFDAVFDVPFARNPLAMRNLRAGFLMRGITRSRSFSLIHVHTPVASFVTRLALGPMRNRGREKGVKILYTAHGFHFHPHGKPVTNFIFETLERVGSPFTDVLFVMNRYDLARAREMRLAPRIEFVPGVGVDLSFFDPPAVGADEVSCLLGELGIPGGLPYFVYVAEFNPGKRHSDLVEAMGLVRRDCCVVLVGDGRLRSNVEAMVSQAGLAHRFRFAGFRRREEVRALLKGSSGLLFPSSREGLPRSVIEAMAMGKLVIGADSRGTVDLLEEGRGWLYPVGDVPELARLIERALDEPREAQEAGEAARDYVVRNMDVRKLVSSYADLCESLI</sequence>